<dbReference type="AlphaFoldDB" id="A0AAD1Y7R5"/>
<reference evidence="3" key="1">
    <citation type="submission" date="2023-07" db="EMBL/GenBank/DDBJ databases">
        <authorList>
            <consortium name="AG Swart"/>
            <person name="Singh M."/>
            <person name="Singh A."/>
            <person name="Seah K."/>
            <person name="Emmerich C."/>
        </authorList>
    </citation>
    <scope>NUCLEOTIDE SEQUENCE</scope>
    <source>
        <strain evidence="3">DP1</strain>
    </source>
</reference>
<evidence type="ECO:0000313" key="3">
    <source>
        <dbReference type="EMBL" id="CAI2384482.1"/>
    </source>
</evidence>
<evidence type="ECO:0000256" key="1">
    <source>
        <dbReference type="SAM" id="MobiDB-lite"/>
    </source>
</evidence>
<keyword evidence="2" id="KW-0472">Membrane</keyword>
<sequence>MVDDISQRLVESLLSALSNTIMNKFILIPICFVVIWYFGAIFCPKYYAKDARPFQAVRQRSMSDEYAATEQGLKQIPKESRGLYRRSIGDLFDNSQGNSSVSNHSKKYHET</sequence>
<accession>A0AAD1Y7R5</accession>
<comment type="caution">
    <text evidence="3">The sequence shown here is derived from an EMBL/GenBank/DDBJ whole genome shotgun (WGS) entry which is preliminary data.</text>
</comment>
<proteinExistence type="predicted"/>
<gene>
    <name evidence="3" type="ORF">ECRASSUSDP1_LOCUS26012</name>
</gene>
<protein>
    <submittedName>
        <fullName evidence="3">Uncharacterized protein</fullName>
    </submittedName>
</protein>
<dbReference type="EMBL" id="CAMPGE010026818">
    <property type="protein sequence ID" value="CAI2384482.1"/>
    <property type="molecule type" value="Genomic_DNA"/>
</dbReference>
<feature type="compositionally biased region" description="Polar residues" evidence="1">
    <location>
        <begin position="93"/>
        <end position="103"/>
    </location>
</feature>
<keyword evidence="4" id="KW-1185">Reference proteome</keyword>
<organism evidence="3 4">
    <name type="scientific">Euplotes crassus</name>
    <dbReference type="NCBI Taxonomy" id="5936"/>
    <lineage>
        <taxon>Eukaryota</taxon>
        <taxon>Sar</taxon>
        <taxon>Alveolata</taxon>
        <taxon>Ciliophora</taxon>
        <taxon>Intramacronucleata</taxon>
        <taxon>Spirotrichea</taxon>
        <taxon>Hypotrichia</taxon>
        <taxon>Euplotida</taxon>
        <taxon>Euplotidae</taxon>
        <taxon>Moneuplotes</taxon>
    </lineage>
</organism>
<keyword evidence="2" id="KW-1133">Transmembrane helix</keyword>
<feature type="region of interest" description="Disordered" evidence="1">
    <location>
        <begin position="89"/>
        <end position="111"/>
    </location>
</feature>
<evidence type="ECO:0000313" key="4">
    <source>
        <dbReference type="Proteomes" id="UP001295684"/>
    </source>
</evidence>
<evidence type="ECO:0000256" key="2">
    <source>
        <dbReference type="SAM" id="Phobius"/>
    </source>
</evidence>
<feature type="transmembrane region" description="Helical" evidence="2">
    <location>
        <begin position="25"/>
        <end position="48"/>
    </location>
</feature>
<keyword evidence="2" id="KW-0812">Transmembrane</keyword>
<name>A0AAD1Y7R5_EUPCR</name>
<dbReference type="Proteomes" id="UP001295684">
    <property type="component" value="Unassembled WGS sequence"/>
</dbReference>